<dbReference type="GeneID" id="79317535"/>
<comment type="caution">
    <text evidence="2">The sequence shown here is derived from an EMBL/GenBank/DDBJ whole genome shotgun (WGS) entry which is preliminary data.</text>
</comment>
<reference evidence="2 3" key="1">
    <citation type="journal article" date="2019" name="Int. J. Syst. Evol. Microbiol.">
        <title>The Global Catalogue of Microorganisms (GCM) 10K type strain sequencing project: providing services to taxonomists for standard genome sequencing and annotation.</title>
        <authorList>
            <consortium name="The Broad Institute Genomics Platform"/>
            <consortium name="The Broad Institute Genome Sequencing Center for Infectious Disease"/>
            <person name="Wu L."/>
            <person name="Ma J."/>
        </authorList>
    </citation>
    <scope>NUCLEOTIDE SEQUENCE [LARGE SCALE GENOMIC DNA]</scope>
    <source>
        <strain evidence="2 3">PSR21</strain>
    </source>
</reference>
<evidence type="ECO:0000256" key="1">
    <source>
        <dbReference type="SAM" id="MobiDB-lite"/>
    </source>
</evidence>
<dbReference type="Proteomes" id="UP001596547">
    <property type="component" value="Unassembled WGS sequence"/>
</dbReference>
<accession>A0ABD6AD96</accession>
<protein>
    <submittedName>
        <fullName evidence="2">C-type cytochrome</fullName>
    </submittedName>
</protein>
<proteinExistence type="predicted"/>
<evidence type="ECO:0000313" key="3">
    <source>
        <dbReference type="Proteomes" id="UP001596547"/>
    </source>
</evidence>
<feature type="region of interest" description="Disordered" evidence="1">
    <location>
        <begin position="1"/>
        <end position="47"/>
    </location>
</feature>
<dbReference type="AlphaFoldDB" id="A0ABD6AD96"/>
<feature type="compositionally biased region" description="Basic and acidic residues" evidence="1">
    <location>
        <begin position="23"/>
        <end position="43"/>
    </location>
</feature>
<organism evidence="2 3">
    <name type="scientific">Halomarina halobia</name>
    <dbReference type="NCBI Taxonomy" id="3033386"/>
    <lineage>
        <taxon>Archaea</taxon>
        <taxon>Methanobacteriati</taxon>
        <taxon>Methanobacteriota</taxon>
        <taxon>Stenosarchaea group</taxon>
        <taxon>Halobacteria</taxon>
        <taxon>Halobacteriales</taxon>
        <taxon>Natronomonadaceae</taxon>
        <taxon>Halomarina</taxon>
    </lineage>
</organism>
<dbReference type="EMBL" id="JBHTBF010000003">
    <property type="protein sequence ID" value="MFC7318291.1"/>
    <property type="molecule type" value="Genomic_DNA"/>
</dbReference>
<name>A0ABD6AD96_9EURY</name>
<gene>
    <name evidence="2" type="ORF">ACFQPE_16035</name>
</gene>
<keyword evidence="3" id="KW-1185">Reference proteome</keyword>
<sequence length="111" mass="11940">MTSPVASAYDASPIPGRTASPARRTEVTSDREKRLETCADRRPGPRAPQRIVEEVRVGVAVFQHLNGAVGPRLSVLADALVRAVSTISRVMPAFGSHSRSCRPVGTKFSTR</sequence>
<evidence type="ECO:0000313" key="2">
    <source>
        <dbReference type="EMBL" id="MFC7318291.1"/>
    </source>
</evidence>
<dbReference type="RefSeq" id="WP_276305918.1">
    <property type="nucleotide sequence ID" value="NZ_CP119993.1"/>
</dbReference>